<organism evidence="2 3">
    <name type="scientific">Mycobacterium pinniadriaticum</name>
    <dbReference type="NCBI Taxonomy" id="2994102"/>
    <lineage>
        <taxon>Bacteria</taxon>
        <taxon>Bacillati</taxon>
        <taxon>Actinomycetota</taxon>
        <taxon>Actinomycetes</taxon>
        <taxon>Mycobacteriales</taxon>
        <taxon>Mycobacteriaceae</taxon>
        <taxon>Mycobacterium</taxon>
    </lineage>
</organism>
<dbReference type="PANTHER" id="PTHR20992:SF9">
    <property type="entry name" value="AT15442P-RELATED"/>
    <property type="match status" value="1"/>
</dbReference>
<accession>A0ABT3SP43</accession>
<feature type="transmembrane region" description="Helical" evidence="1">
    <location>
        <begin position="171"/>
        <end position="192"/>
    </location>
</feature>
<dbReference type="Proteomes" id="UP001300745">
    <property type="component" value="Unassembled WGS sequence"/>
</dbReference>
<evidence type="ECO:0000313" key="3">
    <source>
        <dbReference type="Proteomes" id="UP001300745"/>
    </source>
</evidence>
<protein>
    <submittedName>
        <fullName evidence="2">DUF389 domain-containing protein</fullName>
    </submittedName>
</protein>
<gene>
    <name evidence="2" type="ORF">ORI27_29920</name>
</gene>
<feature type="transmembrane region" description="Helical" evidence="1">
    <location>
        <begin position="240"/>
        <end position="263"/>
    </location>
</feature>
<feature type="transmembrane region" description="Helical" evidence="1">
    <location>
        <begin position="38"/>
        <end position="67"/>
    </location>
</feature>
<feature type="transmembrane region" description="Helical" evidence="1">
    <location>
        <begin position="204"/>
        <end position="228"/>
    </location>
</feature>
<name>A0ABT3SP43_9MYCO</name>
<comment type="caution">
    <text evidence="2">The sequence shown here is derived from an EMBL/GenBank/DDBJ whole genome shotgun (WGS) entry which is preliminary data.</text>
</comment>
<dbReference type="EMBL" id="JAPJDO010000051">
    <property type="protein sequence ID" value="MCX2940914.1"/>
    <property type="molecule type" value="Genomic_DNA"/>
</dbReference>
<keyword evidence="3" id="KW-1185">Reference proteome</keyword>
<dbReference type="RefSeq" id="WP_266000793.1">
    <property type="nucleotide sequence ID" value="NZ_JAPJDN010000051.1"/>
</dbReference>
<keyword evidence="1" id="KW-0472">Membrane</keyword>
<evidence type="ECO:0000313" key="2">
    <source>
        <dbReference type="EMBL" id="MCX2940914.1"/>
    </source>
</evidence>
<feature type="transmembrane region" description="Helical" evidence="1">
    <location>
        <begin position="73"/>
        <end position="98"/>
    </location>
</feature>
<reference evidence="2 3" key="1">
    <citation type="submission" date="2022-11" db="EMBL/GenBank/DDBJ databases">
        <title>Mycobacterium sp. nov.</title>
        <authorList>
            <person name="Papic B."/>
            <person name="Spicic S."/>
            <person name="Duvnjak S."/>
        </authorList>
    </citation>
    <scope>NUCLEOTIDE SEQUENCE [LARGE SCALE GENOMIC DNA]</scope>
    <source>
        <strain evidence="2 3">CVI_P4</strain>
    </source>
</reference>
<keyword evidence="1" id="KW-1133">Transmembrane helix</keyword>
<feature type="transmembrane region" description="Helical" evidence="1">
    <location>
        <begin position="105"/>
        <end position="126"/>
    </location>
</feature>
<evidence type="ECO:0000256" key="1">
    <source>
        <dbReference type="SAM" id="Phobius"/>
    </source>
</evidence>
<dbReference type="PANTHER" id="PTHR20992">
    <property type="entry name" value="AT15442P-RELATED"/>
    <property type="match status" value="1"/>
</dbReference>
<keyword evidence="1" id="KW-0812">Transmembrane</keyword>
<proteinExistence type="predicted"/>
<dbReference type="InterPro" id="IPR005240">
    <property type="entry name" value="DUF389"/>
</dbReference>
<sequence length="516" mass="52750">MTGSGSSDTGLAAVGGRRMAQWWPHPLRIKDRRTLIDALMVVPTGAAVARFAVLMFLSSLVAAIGLLQNSAAVVIGAMMIAPLMSPIMGVAASLVMGWGRRLLQGLALVLVSAIGAVGVGWAFATLLASTGVGLPAEVVARCSPDIRDLLVALGAGAAGAFATVHKEISVALPGVAVAVAVVPPLAAVGVLLGRGQPDLARGAALLFVTNLVGIILMAALVFLVSGLVPLRTFRERRPQILVSLAAAAAAAVAVALILVPRFVALTGHARDLETATQTITNMLGAGNTLGRITTTGDTVRAEIIGPTHPPSVQDVAAKLSNALGRPVTVQLGWIPVETPQEQKPKTPPPPLSALAPAVETWLTEQSLTLKGLSFEAGTLVVATAGPRPPESSAKLAARLKDLFGQEIPISLGWTSAPEANGPTDDETALAAARSTATSWAASRPDTAVLGVTGSAREVTVTLIGREAPDVVELEADLRTTLPQAMITIQWVSGGLLVSAIPTPTPTATPAPTTPPR</sequence>
<dbReference type="Pfam" id="PF04087">
    <property type="entry name" value="DUF389"/>
    <property type="match status" value="1"/>
</dbReference>